<dbReference type="EMBL" id="CAJVCH010067024">
    <property type="protein sequence ID" value="CAG7720060.1"/>
    <property type="molecule type" value="Genomic_DNA"/>
</dbReference>
<comment type="function">
    <text evidence="1">Accessory subunit of the mitochondrial membrane respiratory chain NADH dehydrogenase (Complex I), that is believed to be not involved in catalysis. Complex I functions in the transfer of electrons from NADH to the respiratory chain. The immediate electron acceptor for the enzyme is believed to be ubiquinone.</text>
</comment>
<evidence type="ECO:0000256" key="7">
    <source>
        <dbReference type="ARBA" id="ARBA00022553"/>
    </source>
</evidence>
<keyword evidence="13" id="KW-0472">Membrane</keyword>
<comment type="caution">
    <text evidence="17">The sequence shown here is derived from an EMBL/GenBank/DDBJ whole genome shotgun (WGS) entry which is preliminary data.</text>
</comment>
<proteinExistence type="inferred from homology"/>
<evidence type="ECO:0000256" key="15">
    <source>
        <dbReference type="ARBA" id="ARBA00032528"/>
    </source>
</evidence>
<dbReference type="GO" id="GO:0006120">
    <property type="term" value="P:mitochondrial electron transport, NADH to ubiquinone"/>
    <property type="evidence" value="ECO:0007669"/>
    <property type="project" value="InterPro"/>
</dbReference>
<evidence type="ECO:0000256" key="8">
    <source>
        <dbReference type="ARBA" id="ARBA00022660"/>
    </source>
</evidence>
<evidence type="ECO:0000256" key="12">
    <source>
        <dbReference type="ARBA" id="ARBA00023128"/>
    </source>
</evidence>
<dbReference type="GO" id="GO:0005743">
    <property type="term" value="C:mitochondrial inner membrane"/>
    <property type="evidence" value="ECO:0007669"/>
    <property type="project" value="UniProtKB-SubCell"/>
</dbReference>
<dbReference type="PANTHER" id="PTHR12868:SF0">
    <property type="entry name" value="NADH DEHYDROGENASE [UBIQUINONE] 1 BETA SUBCOMPLEX SUBUNIT 9"/>
    <property type="match status" value="1"/>
</dbReference>
<accession>A0A8J2NZH8</accession>
<dbReference type="Pfam" id="PF05347">
    <property type="entry name" value="Complex1_LYR"/>
    <property type="match status" value="1"/>
</dbReference>
<keyword evidence="12" id="KW-0496">Mitochondrion</keyword>
<evidence type="ECO:0000256" key="4">
    <source>
        <dbReference type="ARBA" id="ARBA00011790"/>
    </source>
</evidence>
<evidence type="ECO:0000256" key="9">
    <source>
        <dbReference type="ARBA" id="ARBA00022792"/>
    </source>
</evidence>
<evidence type="ECO:0000256" key="6">
    <source>
        <dbReference type="ARBA" id="ARBA00022448"/>
    </source>
</evidence>
<protein>
    <recommendedName>
        <fullName evidence="5">NADH dehydrogenase [ubiquinone] 1 beta subcomplex subunit 9</fullName>
    </recommendedName>
    <alternativeName>
        <fullName evidence="14">Complex I-B22</fullName>
    </alternativeName>
    <alternativeName>
        <fullName evidence="15">NADH-ubiquinone oxidoreductase B22 subunit</fullName>
    </alternativeName>
</protein>
<keyword evidence="10" id="KW-0249">Electron transport</keyword>
<evidence type="ECO:0000256" key="11">
    <source>
        <dbReference type="ARBA" id="ARBA00022990"/>
    </source>
</evidence>
<evidence type="ECO:0000256" key="1">
    <source>
        <dbReference type="ARBA" id="ARBA00002920"/>
    </source>
</evidence>
<name>A0A8J2NZH8_9HEXA</name>
<keyword evidence="11" id="KW-0007">Acetylation</keyword>
<dbReference type="AlphaFoldDB" id="A0A8J2NZH8"/>
<gene>
    <name evidence="17" type="ORF">AFUS01_LOCUS9351</name>
</gene>
<evidence type="ECO:0000256" key="2">
    <source>
        <dbReference type="ARBA" id="ARBA00004443"/>
    </source>
</evidence>
<evidence type="ECO:0000256" key="14">
    <source>
        <dbReference type="ARBA" id="ARBA00030192"/>
    </source>
</evidence>
<dbReference type="Proteomes" id="UP000708208">
    <property type="component" value="Unassembled WGS sequence"/>
</dbReference>
<sequence length="129" mass="15251">MCVCGVVRTCGFITREEYRYSAVVLRARFEKNRNELDMRKAKELLRLGEDELFKGNHTHPIKFPESPGGVAYERYVQSPDWTLDYWHPAEKAAYPDYFARREARKTEYIEFWNKQYGGPDAGKKTDDHH</sequence>
<keyword evidence="6" id="KW-0813">Transport</keyword>
<evidence type="ECO:0000256" key="10">
    <source>
        <dbReference type="ARBA" id="ARBA00022982"/>
    </source>
</evidence>
<keyword evidence="9" id="KW-0999">Mitochondrion inner membrane</keyword>
<dbReference type="OrthoDB" id="13598at2759"/>
<dbReference type="PANTHER" id="PTHR12868">
    <property type="entry name" value="NADH-UBIQUINONE OXIDOREDUCTASE B22 SUBUNIT"/>
    <property type="match status" value="1"/>
</dbReference>
<comment type="subunit">
    <text evidence="4">Mammalian complex I is composed of 45 different subunits.</text>
</comment>
<feature type="domain" description="Complex 1 LYR protein" evidence="16">
    <location>
        <begin position="18"/>
        <end position="52"/>
    </location>
</feature>
<dbReference type="CDD" id="cd20263">
    <property type="entry name" value="Complex1_LYR_NDUFB9_LYRM3"/>
    <property type="match status" value="1"/>
</dbReference>
<evidence type="ECO:0000256" key="3">
    <source>
        <dbReference type="ARBA" id="ARBA00009508"/>
    </source>
</evidence>
<reference evidence="17" key="1">
    <citation type="submission" date="2021-06" db="EMBL/GenBank/DDBJ databases">
        <authorList>
            <person name="Hodson N. C."/>
            <person name="Mongue J. A."/>
            <person name="Jaron S. K."/>
        </authorList>
    </citation>
    <scope>NUCLEOTIDE SEQUENCE</scope>
</reference>
<evidence type="ECO:0000259" key="16">
    <source>
        <dbReference type="Pfam" id="PF05347"/>
    </source>
</evidence>
<evidence type="ECO:0000256" key="5">
    <source>
        <dbReference type="ARBA" id="ARBA00018684"/>
    </source>
</evidence>
<evidence type="ECO:0000313" key="17">
    <source>
        <dbReference type="EMBL" id="CAG7720060.1"/>
    </source>
</evidence>
<evidence type="ECO:0000313" key="18">
    <source>
        <dbReference type="Proteomes" id="UP000708208"/>
    </source>
</evidence>
<keyword evidence="18" id="KW-1185">Reference proteome</keyword>
<keyword evidence="7" id="KW-0597">Phosphoprotein</keyword>
<comment type="subcellular location">
    <subcellularLocation>
        <location evidence="2">Mitochondrion inner membrane</location>
        <topology evidence="2">Peripheral membrane protein</topology>
        <orientation evidence="2">Matrix side</orientation>
    </subcellularLocation>
</comment>
<keyword evidence="8" id="KW-0679">Respiratory chain</keyword>
<dbReference type="InterPro" id="IPR008011">
    <property type="entry name" value="Complex1_LYR_dom"/>
</dbReference>
<evidence type="ECO:0000256" key="13">
    <source>
        <dbReference type="ARBA" id="ARBA00023136"/>
    </source>
</evidence>
<comment type="similarity">
    <text evidence="3">Belongs to the complex I LYR family.</text>
</comment>
<dbReference type="InterPro" id="IPR045292">
    <property type="entry name" value="Complex1_LYR_NDUFB9_LYRM3"/>
</dbReference>
<dbReference type="InterPro" id="IPR033034">
    <property type="entry name" value="NDUFB9"/>
</dbReference>
<organism evidence="17 18">
    <name type="scientific">Allacma fusca</name>
    <dbReference type="NCBI Taxonomy" id="39272"/>
    <lineage>
        <taxon>Eukaryota</taxon>
        <taxon>Metazoa</taxon>
        <taxon>Ecdysozoa</taxon>
        <taxon>Arthropoda</taxon>
        <taxon>Hexapoda</taxon>
        <taxon>Collembola</taxon>
        <taxon>Symphypleona</taxon>
        <taxon>Sminthuridae</taxon>
        <taxon>Allacma</taxon>
    </lineage>
</organism>